<feature type="transmembrane region" description="Helical" evidence="6">
    <location>
        <begin position="233"/>
        <end position="254"/>
    </location>
</feature>
<comment type="subcellular location">
    <subcellularLocation>
        <location evidence="1">Cell membrane</location>
        <topology evidence="1">Multi-pass membrane protein</topology>
    </subcellularLocation>
</comment>
<reference evidence="7 8" key="1">
    <citation type="journal article" date="2013" name="ISME J.">
        <title>Metabolic model for the filamentous 'Candidatus Microthrix parvicella' based on genomic and metagenomic analyses.</title>
        <authorList>
            <person name="Jon McIlroy S."/>
            <person name="Kristiansen R."/>
            <person name="Albertsen M."/>
            <person name="Michael Karst S."/>
            <person name="Rossetti S."/>
            <person name="Lund Nielsen J."/>
            <person name="Tandoi V."/>
            <person name="James Seviour R."/>
            <person name="Nielsen P.H."/>
        </authorList>
    </citation>
    <scope>NUCLEOTIDE SEQUENCE [LARGE SCALE GENOMIC DNA]</scope>
    <source>
        <strain evidence="7 8">RN1</strain>
    </source>
</reference>
<dbReference type="InterPro" id="IPR022791">
    <property type="entry name" value="L-PG_synthase/AglD"/>
</dbReference>
<feature type="transmembrane region" description="Helical" evidence="6">
    <location>
        <begin position="12"/>
        <end position="30"/>
    </location>
</feature>
<evidence type="ECO:0000313" key="8">
    <source>
        <dbReference type="Proteomes" id="UP000018291"/>
    </source>
</evidence>
<accession>R4Z407</accession>
<feature type="transmembrane region" description="Helical" evidence="6">
    <location>
        <begin position="201"/>
        <end position="226"/>
    </location>
</feature>
<dbReference type="GO" id="GO:0005886">
    <property type="term" value="C:plasma membrane"/>
    <property type="evidence" value="ECO:0007669"/>
    <property type="project" value="UniProtKB-SubCell"/>
</dbReference>
<keyword evidence="4 6" id="KW-1133">Transmembrane helix</keyword>
<protein>
    <submittedName>
        <fullName evidence="7">Uncharacterized protein</fullName>
    </submittedName>
</protein>
<evidence type="ECO:0000256" key="3">
    <source>
        <dbReference type="ARBA" id="ARBA00022692"/>
    </source>
</evidence>
<dbReference type="Proteomes" id="UP000018291">
    <property type="component" value="Unassembled WGS sequence"/>
</dbReference>
<evidence type="ECO:0000256" key="2">
    <source>
        <dbReference type="ARBA" id="ARBA00022475"/>
    </source>
</evidence>
<gene>
    <name evidence="7" type="ORF">BN381_330026</name>
</gene>
<evidence type="ECO:0000256" key="4">
    <source>
        <dbReference type="ARBA" id="ARBA00022989"/>
    </source>
</evidence>
<name>R4Z407_9ACTN</name>
<keyword evidence="5 6" id="KW-0472">Membrane</keyword>
<keyword evidence="8" id="KW-1185">Reference proteome</keyword>
<organism evidence="7 8">
    <name type="scientific">Candidatus Neomicrothrix parvicella RN1</name>
    <dbReference type="NCBI Taxonomy" id="1229780"/>
    <lineage>
        <taxon>Bacteria</taxon>
        <taxon>Bacillati</taxon>
        <taxon>Actinomycetota</taxon>
        <taxon>Acidimicrobiia</taxon>
        <taxon>Acidimicrobiales</taxon>
        <taxon>Microthrixaceae</taxon>
        <taxon>Candidatus Neomicrothrix</taxon>
    </lineage>
</organism>
<evidence type="ECO:0000313" key="7">
    <source>
        <dbReference type="EMBL" id="CCM64041.1"/>
    </source>
</evidence>
<dbReference type="AlphaFoldDB" id="R4Z407"/>
<feature type="transmembrane region" description="Helical" evidence="6">
    <location>
        <begin position="123"/>
        <end position="146"/>
    </location>
</feature>
<dbReference type="HOGENOM" id="CLU_064500_0_0_11"/>
<evidence type="ECO:0000256" key="6">
    <source>
        <dbReference type="SAM" id="Phobius"/>
    </source>
</evidence>
<dbReference type="STRING" id="1229780.BN381_330026"/>
<proteinExistence type="predicted"/>
<dbReference type="RefSeq" id="WP_012227544.1">
    <property type="nucleotide sequence ID" value="NZ_HG422565.1"/>
</dbReference>
<evidence type="ECO:0000256" key="1">
    <source>
        <dbReference type="ARBA" id="ARBA00004651"/>
    </source>
</evidence>
<feature type="transmembrane region" description="Helical" evidence="6">
    <location>
        <begin position="158"/>
        <end position="181"/>
    </location>
</feature>
<feature type="transmembrane region" description="Helical" evidence="6">
    <location>
        <begin position="51"/>
        <end position="73"/>
    </location>
</feature>
<feature type="transmembrane region" description="Helical" evidence="6">
    <location>
        <begin position="274"/>
        <end position="300"/>
    </location>
</feature>
<dbReference type="eggNOG" id="COG0392">
    <property type="taxonomic scope" value="Bacteria"/>
</dbReference>
<comment type="caution">
    <text evidence="7">The sequence shown here is derived from an EMBL/GenBank/DDBJ whole genome shotgun (WGS) entry which is preliminary data.</text>
</comment>
<evidence type="ECO:0000256" key="5">
    <source>
        <dbReference type="ARBA" id="ARBA00023136"/>
    </source>
</evidence>
<dbReference type="EMBL" id="CANL01000027">
    <property type="protein sequence ID" value="CCM64041.1"/>
    <property type="molecule type" value="Genomic_DNA"/>
</dbReference>
<keyword evidence="3 6" id="KW-0812">Transmembrane</keyword>
<dbReference type="Pfam" id="PF03706">
    <property type="entry name" value="LPG_synthase_TM"/>
    <property type="match status" value="1"/>
</dbReference>
<sequence>MSAPDPRRLPRWSVPALGGAIAVLAITFVIRSLSRDWDRISDAFSTMAIAPALFAAALATASMTLIGMLWGLVLTERGAPTPPWTAVRWYYVGELGKYLPGGIWPVLGRGELARRSGAPAGTAYGSTIISLLYLYGAAVLTVAGGAPWLDRLPPWARVTVIVGGATVIICLHPTIGAWVLGKIESLSGRQLKIASPPWGRALRLVVAYVPAWLGIGSVSWALAVALGFDISPVGIVGATVAAWLAGFLAIPVPGGAGVREATFVLLCGLPRAEAAAIAVAARVIFVVVDLAGFGICAPSVRHLTKSADRRSQATDRNGRD</sequence>
<keyword evidence="2" id="KW-1003">Cell membrane</keyword>